<reference evidence="1" key="1">
    <citation type="submission" date="2015-07" db="EMBL/GenBank/DDBJ databases">
        <title>MeaNS - Measles Nucleotide Surveillance Program.</title>
        <authorList>
            <person name="Tran T."/>
            <person name="Druce J."/>
        </authorList>
    </citation>
    <scope>NUCLEOTIDE SEQUENCE</scope>
    <source>
        <strain evidence="1">UCB-OBI-ISO-001</strain>
        <tissue evidence="1">Gonad</tissue>
    </source>
</reference>
<evidence type="ECO:0000313" key="1">
    <source>
        <dbReference type="EMBL" id="KOF74210.1"/>
    </source>
</evidence>
<name>A0A0L8GCG3_OCTBM</name>
<organism evidence="1">
    <name type="scientific">Octopus bimaculoides</name>
    <name type="common">California two-spotted octopus</name>
    <dbReference type="NCBI Taxonomy" id="37653"/>
    <lineage>
        <taxon>Eukaryota</taxon>
        <taxon>Metazoa</taxon>
        <taxon>Spiralia</taxon>
        <taxon>Lophotrochozoa</taxon>
        <taxon>Mollusca</taxon>
        <taxon>Cephalopoda</taxon>
        <taxon>Coleoidea</taxon>
        <taxon>Octopodiformes</taxon>
        <taxon>Octopoda</taxon>
        <taxon>Incirrata</taxon>
        <taxon>Octopodidae</taxon>
        <taxon>Octopus</taxon>
    </lineage>
</organism>
<gene>
    <name evidence="1" type="ORF">OCBIM_22036590mg</name>
</gene>
<sequence length="88" mass="10002">MWTQARDLAPVVKVNIHVSAISAFVKIRLSLFKHFPIYIVINGSFLQRPHMLSQRCNIASLLNINAGFLVVKSVSERFFCSADIYLHV</sequence>
<proteinExistence type="predicted"/>
<protein>
    <submittedName>
        <fullName evidence="1">Uncharacterized protein</fullName>
    </submittedName>
</protein>
<dbReference type="EMBL" id="KQ422794">
    <property type="protein sequence ID" value="KOF74210.1"/>
    <property type="molecule type" value="Genomic_DNA"/>
</dbReference>
<dbReference type="AlphaFoldDB" id="A0A0L8GCG3"/>
<accession>A0A0L8GCG3</accession>